<feature type="compositionally biased region" description="Polar residues" evidence="5">
    <location>
        <begin position="18"/>
        <end position="29"/>
    </location>
</feature>
<dbReference type="EMBL" id="QFFI01000059">
    <property type="protein sequence ID" value="PWG60978.1"/>
    <property type="molecule type" value="Genomic_DNA"/>
</dbReference>
<dbReference type="InterPro" id="IPR022789">
    <property type="entry name" value="ParD"/>
</dbReference>
<dbReference type="InterPro" id="IPR038296">
    <property type="entry name" value="ParD_sf"/>
</dbReference>
<name>A0A2U2MVU4_9GAMM</name>
<evidence type="ECO:0000256" key="5">
    <source>
        <dbReference type="SAM" id="MobiDB-lite"/>
    </source>
</evidence>
<dbReference type="Gene3D" id="6.10.10.120">
    <property type="entry name" value="Antitoxin ParD1-like"/>
    <property type="match status" value="1"/>
</dbReference>
<dbReference type="Proteomes" id="UP000245474">
    <property type="component" value="Unassembled WGS sequence"/>
</dbReference>
<comment type="function">
    <text evidence="4">Antitoxin component of a type II toxin-antitoxin (TA) system. Neutralizes the effect of toxin ParE.</text>
</comment>
<dbReference type="InterPro" id="IPR010985">
    <property type="entry name" value="Ribbon_hlx_hlx"/>
</dbReference>
<evidence type="ECO:0000313" key="6">
    <source>
        <dbReference type="EMBL" id="PWG60978.1"/>
    </source>
</evidence>
<dbReference type="GO" id="GO:0006355">
    <property type="term" value="P:regulation of DNA-templated transcription"/>
    <property type="evidence" value="ECO:0007669"/>
    <property type="project" value="InterPro"/>
</dbReference>
<evidence type="ECO:0000256" key="1">
    <source>
        <dbReference type="ARBA" id="ARBA00008580"/>
    </source>
</evidence>
<keyword evidence="7" id="KW-1185">Reference proteome</keyword>
<organism evidence="6 7">
    <name type="scientific">Sediminicurvatus halobius</name>
    <dbReference type="NCBI Taxonomy" id="2182432"/>
    <lineage>
        <taxon>Bacteria</taxon>
        <taxon>Pseudomonadati</taxon>
        <taxon>Pseudomonadota</taxon>
        <taxon>Gammaproteobacteria</taxon>
        <taxon>Chromatiales</taxon>
        <taxon>Ectothiorhodospiraceae</taxon>
        <taxon>Sediminicurvatus</taxon>
    </lineage>
</organism>
<reference evidence="6 7" key="1">
    <citation type="submission" date="2018-05" db="EMBL/GenBank/DDBJ databases">
        <title>Spiribacter halobius sp. nov., a moderately halophilic bacterium isolated from marine solar saltern.</title>
        <authorList>
            <person name="Zheng W.-S."/>
            <person name="Lu D.-C."/>
            <person name="Du Z.-J."/>
        </authorList>
    </citation>
    <scope>NUCLEOTIDE SEQUENCE [LARGE SCALE GENOMIC DNA]</scope>
    <source>
        <strain evidence="6 7">E85</strain>
    </source>
</reference>
<evidence type="ECO:0000313" key="7">
    <source>
        <dbReference type="Proteomes" id="UP000245474"/>
    </source>
</evidence>
<evidence type="ECO:0000256" key="4">
    <source>
        <dbReference type="ARBA" id="ARBA00037106"/>
    </source>
</evidence>
<sequence length="74" mass="8141">MATMSVSLPAAMKRSAEQPAQSGRYRSTSDYVRELIRRNQRRQARIDAGLASAPGKRSMDELCEAARKKVTGGD</sequence>
<dbReference type="AlphaFoldDB" id="A0A2U2MVU4"/>
<dbReference type="PANTHER" id="PTHR36582">
    <property type="entry name" value="ANTITOXIN PARD"/>
    <property type="match status" value="1"/>
</dbReference>
<dbReference type="RefSeq" id="WP_109680369.1">
    <property type="nucleotide sequence ID" value="NZ_CP086615.1"/>
</dbReference>
<dbReference type="SUPFAM" id="SSF47598">
    <property type="entry name" value="Ribbon-helix-helix"/>
    <property type="match status" value="1"/>
</dbReference>
<protein>
    <recommendedName>
        <fullName evidence="2">Antitoxin ParD</fullName>
    </recommendedName>
</protein>
<gene>
    <name evidence="6" type="ORF">DEM34_18845</name>
</gene>
<dbReference type="PANTHER" id="PTHR36582:SF2">
    <property type="entry name" value="ANTITOXIN PARD"/>
    <property type="match status" value="1"/>
</dbReference>
<feature type="region of interest" description="Disordered" evidence="5">
    <location>
        <begin position="1"/>
        <end position="29"/>
    </location>
</feature>
<comment type="caution">
    <text evidence="6">The sequence shown here is derived from an EMBL/GenBank/DDBJ whole genome shotgun (WGS) entry which is preliminary data.</text>
</comment>
<dbReference type="OrthoDB" id="9811310at2"/>
<proteinExistence type="inferred from homology"/>
<evidence type="ECO:0000256" key="2">
    <source>
        <dbReference type="ARBA" id="ARBA00017940"/>
    </source>
</evidence>
<comment type="similarity">
    <text evidence="1">Belongs to the ParD antitoxin family.</text>
</comment>
<keyword evidence="3" id="KW-1277">Toxin-antitoxin system</keyword>
<accession>A0A2U2MVU4</accession>
<evidence type="ECO:0000256" key="3">
    <source>
        <dbReference type="ARBA" id="ARBA00022649"/>
    </source>
</evidence>